<reference evidence="1" key="1">
    <citation type="submission" date="2014-09" db="EMBL/GenBank/DDBJ databases">
        <authorList>
            <person name="Magalhaes I.L.F."/>
            <person name="Oliveira U."/>
            <person name="Santos F.R."/>
            <person name="Vidigal T.H.D.A."/>
            <person name="Brescovit A.D."/>
            <person name="Santos A.J."/>
        </authorList>
    </citation>
    <scope>NUCLEOTIDE SEQUENCE</scope>
    <source>
        <tissue evidence="1">Shoot tissue taken approximately 20 cm above the soil surface</tissue>
    </source>
</reference>
<proteinExistence type="predicted"/>
<sequence length="47" mass="5022">MSNEIYLPSSLGSPPSAFSLADDIKSEGLWDSFDSRCSLLLITSGVN</sequence>
<name>A0A0A9DEY4_ARUDO</name>
<dbReference type="AlphaFoldDB" id="A0A0A9DEY4"/>
<dbReference type="EMBL" id="GBRH01212652">
    <property type="protein sequence ID" value="JAD85243.1"/>
    <property type="molecule type" value="Transcribed_RNA"/>
</dbReference>
<protein>
    <submittedName>
        <fullName evidence="1">Uncharacterized protein</fullName>
    </submittedName>
</protein>
<reference evidence="1" key="2">
    <citation type="journal article" date="2015" name="Data Brief">
        <title>Shoot transcriptome of the giant reed, Arundo donax.</title>
        <authorList>
            <person name="Barrero R.A."/>
            <person name="Guerrero F.D."/>
            <person name="Moolhuijzen P."/>
            <person name="Goolsby J.A."/>
            <person name="Tidwell J."/>
            <person name="Bellgard S.E."/>
            <person name="Bellgard M.I."/>
        </authorList>
    </citation>
    <scope>NUCLEOTIDE SEQUENCE</scope>
    <source>
        <tissue evidence="1">Shoot tissue taken approximately 20 cm above the soil surface</tissue>
    </source>
</reference>
<evidence type="ECO:0000313" key="1">
    <source>
        <dbReference type="EMBL" id="JAD85243.1"/>
    </source>
</evidence>
<accession>A0A0A9DEY4</accession>
<organism evidence="1">
    <name type="scientific">Arundo donax</name>
    <name type="common">Giant reed</name>
    <name type="synonym">Donax arundinaceus</name>
    <dbReference type="NCBI Taxonomy" id="35708"/>
    <lineage>
        <taxon>Eukaryota</taxon>
        <taxon>Viridiplantae</taxon>
        <taxon>Streptophyta</taxon>
        <taxon>Embryophyta</taxon>
        <taxon>Tracheophyta</taxon>
        <taxon>Spermatophyta</taxon>
        <taxon>Magnoliopsida</taxon>
        <taxon>Liliopsida</taxon>
        <taxon>Poales</taxon>
        <taxon>Poaceae</taxon>
        <taxon>PACMAD clade</taxon>
        <taxon>Arundinoideae</taxon>
        <taxon>Arundineae</taxon>
        <taxon>Arundo</taxon>
    </lineage>
</organism>